<dbReference type="InterPro" id="IPR011010">
    <property type="entry name" value="DNA_brk_join_enz"/>
</dbReference>
<evidence type="ECO:0000259" key="7">
    <source>
        <dbReference type="PROSITE" id="PS51900"/>
    </source>
</evidence>
<dbReference type="PANTHER" id="PTHR30349:SF64">
    <property type="entry name" value="PROPHAGE INTEGRASE INTD-RELATED"/>
    <property type="match status" value="1"/>
</dbReference>
<evidence type="ECO:0000256" key="3">
    <source>
        <dbReference type="ARBA" id="ARBA00023125"/>
    </source>
</evidence>
<keyword evidence="4" id="KW-0233">DNA recombination</keyword>
<name>A0A4P5PK41_9ENTE</name>
<reference evidence="9" key="1">
    <citation type="submission" date="2019-02" db="EMBL/GenBank/DDBJ databases">
        <title>Draft genome sequence of Enterococcus sp. Gos25-1.</title>
        <authorList>
            <person name="Tanaka N."/>
            <person name="Shiwa Y."/>
            <person name="Fujita N."/>
        </authorList>
    </citation>
    <scope>NUCLEOTIDE SEQUENCE [LARGE SCALE GENOMIC DNA]</scope>
    <source>
        <strain evidence="9">Gos25-1</strain>
    </source>
</reference>
<keyword evidence="9" id="KW-1185">Reference proteome</keyword>
<accession>A0A4P5PK41</accession>
<dbReference type="Pfam" id="PF14659">
    <property type="entry name" value="Phage_int_SAM_3"/>
    <property type="match status" value="1"/>
</dbReference>
<protein>
    <submittedName>
        <fullName evidence="8">Site-specific integrase</fullName>
    </submittedName>
</protein>
<dbReference type="Pfam" id="PF00589">
    <property type="entry name" value="Phage_integrase"/>
    <property type="match status" value="1"/>
</dbReference>
<feature type="domain" description="Core-binding (CB)" evidence="7">
    <location>
        <begin position="66"/>
        <end position="148"/>
    </location>
</feature>
<dbReference type="InterPro" id="IPR044068">
    <property type="entry name" value="CB"/>
</dbReference>
<feature type="domain" description="Tyr recombinase" evidence="6">
    <location>
        <begin position="169"/>
        <end position="362"/>
    </location>
</feature>
<dbReference type="GO" id="GO:0003677">
    <property type="term" value="F:DNA binding"/>
    <property type="evidence" value="ECO:0007669"/>
    <property type="project" value="UniProtKB-UniRule"/>
</dbReference>
<dbReference type="GO" id="GO:0015074">
    <property type="term" value="P:DNA integration"/>
    <property type="evidence" value="ECO:0007669"/>
    <property type="project" value="UniProtKB-KW"/>
</dbReference>
<dbReference type="PROSITE" id="PS51900">
    <property type="entry name" value="CB"/>
    <property type="match status" value="1"/>
</dbReference>
<dbReference type="Gene3D" id="1.10.150.130">
    <property type="match status" value="1"/>
</dbReference>
<comment type="similarity">
    <text evidence="1">Belongs to the 'phage' integrase family.</text>
</comment>
<evidence type="ECO:0000256" key="2">
    <source>
        <dbReference type="ARBA" id="ARBA00022908"/>
    </source>
</evidence>
<dbReference type="RefSeq" id="WP_146624309.1">
    <property type="nucleotide sequence ID" value="NZ_BJCC01000072.1"/>
</dbReference>
<dbReference type="GO" id="GO:0006310">
    <property type="term" value="P:DNA recombination"/>
    <property type="evidence" value="ECO:0007669"/>
    <property type="project" value="UniProtKB-KW"/>
</dbReference>
<comment type="caution">
    <text evidence="8">The sequence shown here is derived from an EMBL/GenBank/DDBJ whole genome shotgun (WGS) entry which is preliminary data.</text>
</comment>
<evidence type="ECO:0000313" key="8">
    <source>
        <dbReference type="EMBL" id="GCF95942.1"/>
    </source>
</evidence>
<dbReference type="InterPro" id="IPR002104">
    <property type="entry name" value="Integrase_catalytic"/>
</dbReference>
<keyword evidence="2" id="KW-0229">DNA integration</keyword>
<dbReference type="InterPro" id="IPR013762">
    <property type="entry name" value="Integrase-like_cat_sf"/>
</dbReference>
<dbReference type="OrthoDB" id="9803188at2"/>
<dbReference type="SUPFAM" id="SSF56349">
    <property type="entry name" value="DNA breaking-rejoining enzymes"/>
    <property type="match status" value="1"/>
</dbReference>
<dbReference type="Gene3D" id="1.10.443.10">
    <property type="entry name" value="Intergrase catalytic core"/>
    <property type="match status" value="1"/>
</dbReference>
<dbReference type="InterPro" id="IPR050090">
    <property type="entry name" value="Tyrosine_recombinase_XerCD"/>
</dbReference>
<evidence type="ECO:0000313" key="9">
    <source>
        <dbReference type="Proteomes" id="UP000290567"/>
    </source>
</evidence>
<proteinExistence type="inferred from homology"/>
<dbReference type="EMBL" id="BJCC01000072">
    <property type="protein sequence ID" value="GCF95942.1"/>
    <property type="molecule type" value="Genomic_DNA"/>
</dbReference>
<evidence type="ECO:0000256" key="5">
    <source>
        <dbReference type="PROSITE-ProRule" id="PRU01248"/>
    </source>
</evidence>
<gene>
    <name evidence="8" type="ORF">NRIC_38330</name>
</gene>
<dbReference type="InterPro" id="IPR004107">
    <property type="entry name" value="Integrase_SAM-like_N"/>
</dbReference>
<organism evidence="8 9">
    <name type="scientific">Enterococcus florum</name>
    <dbReference type="NCBI Taxonomy" id="2480627"/>
    <lineage>
        <taxon>Bacteria</taxon>
        <taxon>Bacillati</taxon>
        <taxon>Bacillota</taxon>
        <taxon>Bacilli</taxon>
        <taxon>Lactobacillales</taxon>
        <taxon>Enterococcaceae</taxon>
        <taxon>Enterococcus</taxon>
    </lineage>
</organism>
<evidence type="ECO:0000256" key="4">
    <source>
        <dbReference type="ARBA" id="ARBA00023172"/>
    </source>
</evidence>
<evidence type="ECO:0000256" key="1">
    <source>
        <dbReference type="ARBA" id="ARBA00008857"/>
    </source>
</evidence>
<evidence type="ECO:0000259" key="6">
    <source>
        <dbReference type="PROSITE" id="PS51898"/>
    </source>
</evidence>
<sequence length="369" mass="42570">MSRRGENIYYRKDKRWEGRYPKGRKANGKIKYGSVYGKTYNEVRWKLYPLKIEYQNLCELNGSLAITMKEWVEIWLMEVKDSIEIATFSSYRHKMRTYILPFLGEYPLNELTQNHIQELVQRWKKHPLSVSSIRVNLQVVKNCLNQAINQGHLIKNPCQGIKLPKSEGKKIQAMSLNQQKQIEKAAISYPKGRGLPTLLALRTGMRIGEVAALKWENVDFENDLIYVSHTLQRVTLEGRSSKTLLIYATAKTAASQRTIPMGENVRRWLWEHRKSSKSAFVFSSGEGPCEPRLITYHFHQICQRAGISGIHFHQLRHTFATRCVEANANISSVSRLLGHTSTQMTLDTYTHSLLQPMVETMQLMEQAVS</sequence>
<keyword evidence="3 5" id="KW-0238">DNA-binding</keyword>
<dbReference type="AlphaFoldDB" id="A0A4P5PK41"/>
<dbReference type="InterPro" id="IPR010998">
    <property type="entry name" value="Integrase_recombinase_N"/>
</dbReference>
<dbReference type="Proteomes" id="UP000290567">
    <property type="component" value="Unassembled WGS sequence"/>
</dbReference>
<dbReference type="PROSITE" id="PS51898">
    <property type="entry name" value="TYR_RECOMBINASE"/>
    <property type="match status" value="1"/>
</dbReference>
<dbReference type="PANTHER" id="PTHR30349">
    <property type="entry name" value="PHAGE INTEGRASE-RELATED"/>
    <property type="match status" value="1"/>
</dbReference>
<dbReference type="CDD" id="cd01189">
    <property type="entry name" value="INT_ICEBs1_C_like"/>
    <property type="match status" value="1"/>
</dbReference>